<comment type="caution">
    <text evidence="1">The sequence shown here is derived from an EMBL/GenBank/DDBJ whole genome shotgun (WGS) entry which is preliminary data.</text>
</comment>
<dbReference type="EMBL" id="MOXJ01000014">
    <property type="protein sequence ID" value="PDO10500.1"/>
    <property type="molecule type" value="Genomic_DNA"/>
</dbReference>
<protein>
    <submittedName>
        <fullName evidence="1">Uncharacterized protein</fullName>
    </submittedName>
</protein>
<evidence type="ECO:0000313" key="1">
    <source>
        <dbReference type="EMBL" id="PDO10500.1"/>
    </source>
</evidence>
<gene>
    <name evidence="1" type="ORF">BLM47_07185</name>
</gene>
<dbReference type="Proteomes" id="UP000243688">
    <property type="component" value="Unassembled WGS sequence"/>
</dbReference>
<dbReference type="AlphaFoldDB" id="A0A2A6E043"/>
<sequence>MGVLKKKPAFFLQNPDKIDVVLRDMADFNLSGRFKLILILFRIFQILQINSGRLNICHVFTIV</sequence>
<name>A0A2A6E043_9BACL</name>
<reference evidence="1 2" key="1">
    <citation type="submission" date="2016-12" db="EMBL/GenBank/DDBJ databases">
        <title>Candidatus Reconcilibacillus cellulovorans genome.</title>
        <authorList>
            <person name="Kolinko S."/>
            <person name="Wu Y.-W."/>
            <person name="Tachea F."/>
            <person name="Denzel E."/>
            <person name="Hiras J."/>
            <person name="Baecker N."/>
            <person name="Chan L.J."/>
            <person name="Eichorst S.A."/>
            <person name="Frey D."/>
            <person name="Adams P.D."/>
            <person name="Pray T."/>
            <person name="Tanjore D."/>
            <person name="Petzold C.J."/>
            <person name="Gladden J.M."/>
            <person name="Simmons B.A."/>
            <person name="Singer S.W."/>
        </authorList>
    </citation>
    <scope>NUCLEOTIDE SEQUENCE [LARGE SCALE GENOMIC DNA]</scope>
    <source>
        <strain evidence="1">JTherm</strain>
    </source>
</reference>
<evidence type="ECO:0000313" key="2">
    <source>
        <dbReference type="Proteomes" id="UP000243688"/>
    </source>
</evidence>
<organism evidence="1 2">
    <name type="scientific">Candidatus Reconcilbacillus cellulovorans</name>
    <dbReference type="NCBI Taxonomy" id="1906605"/>
    <lineage>
        <taxon>Bacteria</taxon>
        <taxon>Bacillati</taxon>
        <taxon>Bacillota</taxon>
        <taxon>Bacilli</taxon>
        <taxon>Bacillales</taxon>
        <taxon>Paenibacillaceae</taxon>
        <taxon>Candidatus Reconcilbacillus</taxon>
    </lineage>
</organism>
<accession>A0A2A6E043</accession>
<proteinExistence type="predicted"/>